<dbReference type="Proteomes" id="UP000249115">
    <property type="component" value="Unassembled WGS sequence"/>
</dbReference>
<keyword evidence="4" id="KW-1185">Reference proteome</keyword>
<gene>
    <name evidence="2" type="ORF">ESW18_20900</name>
    <name evidence="1" type="ORF">LV84_04300</name>
</gene>
<sequence length="153" mass="17717">MKQKGYNVDSQLKKYGLRNMGQIDKLVYTCLILVLVSCQSPNEKIKKVIIKYLPKETTVMIPVTCDNLEYIASVLLQTKTVTDRAFLEHLNKEVNKLKTERQEKSIDIRIKLLIEYESRSDTLCLGEFFDTILNGELVEDNPKLLDLIKSEIY</sequence>
<comment type="caution">
    <text evidence="1">The sequence shown here is derived from an EMBL/GenBank/DDBJ whole genome shotgun (WGS) entry which is preliminary data.</text>
</comment>
<reference evidence="2 4" key="2">
    <citation type="submission" date="2019-08" db="EMBL/GenBank/DDBJ databases">
        <title>Genome of Algoriphagus ratkowskyi IC026.</title>
        <authorList>
            <person name="Bowman J.P."/>
        </authorList>
    </citation>
    <scope>NUCLEOTIDE SEQUENCE [LARGE SCALE GENOMIC DNA]</scope>
    <source>
        <strain evidence="2 4">IC026</strain>
    </source>
</reference>
<evidence type="ECO:0000313" key="2">
    <source>
        <dbReference type="EMBL" id="TXD75331.1"/>
    </source>
</evidence>
<dbReference type="EMBL" id="VORV01000033">
    <property type="protein sequence ID" value="TXD75331.1"/>
    <property type="molecule type" value="Genomic_DNA"/>
</dbReference>
<protein>
    <submittedName>
        <fullName evidence="1">Uncharacterized protein</fullName>
    </submittedName>
</protein>
<organism evidence="1 3">
    <name type="scientific">Algoriphagus ratkowskyi</name>
    <dbReference type="NCBI Taxonomy" id="57028"/>
    <lineage>
        <taxon>Bacteria</taxon>
        <taxon>Pseudomonadati</taxon>
        <taxon>Bacteroidota</taxon>
        <taxon>Cytophagia</taxon>
        <taxon>Cytophagales</taxon>
        <taxon>Cyclobacteriaceae</taxon>
        <taxon>Algoriphagus</taxon>
    </lineage>
</organism>
<proteinExistence type="predicted"/>
<dbReference type="Proteomes" id="UP000321927">
    <property type="component" value="Unassembled WGS sequence"/>
</dbReference>
<reference evidence="1 3" key="1">
    <citation type="submission" date="2018-06" db="EMBL/GenBank/DDBJ databases">
        <title>Genomic Encyclopedia of Archaeal and Bacterial Type Strains, Phase II (KMG-II): from individual species to whole genera.</title>
        <authorList>
            <person name="Goeker M."/>
        </authorList>
    </citation>
    <scope>NUCLEOTIDE SEQUENCE [LARGE SCALE GENOMIC DNA]</scope>
    <source>
        <strain evidence="1 3">DSM 22686</strain>
    </source>
</reference>
<evidence type="ECO:0000313" key="4">
    <source>
        <dbReference type="Proteomes" id="UP000321927"/>
    </source>
</evidence>
<accession>A0A2W7QKV0</accession>
<dbReference type="AlphaFoldDB" id="A0A2W7QKV0"/>
<dbReference type="EMBL" id="QKZU01000035">
    <property type="protein sequence ID" value="PZX49033.1"/>
    <property type="molecule type" value="Genomic_DNA"/>
</dbReference>
<dbReference type="OrthoDB" id="839194at2"/>
<dbReference type="RefSeq" id="WP_086503448.1">
    <property type="nucleotide sequence ID" value="NZ_MSSV01000046.1"/>
</dbReference>
<evidence type="ECO:0000313" key="1">
    <source>
        <dbReference type="EMBL" id="PZX49033.1"/>
    </source>
</evidence>
<name>A0A2W7QKV0_9BACT</name>
<evidence type="ECO:0000313" key="3">
    <source>
        <dbReference type="Proteomes" id="UP000249115"/>
    </source>
</evidence>